<protein>
    <submittedName>
        <fullName evidence="2">Uncharacterized protein</fullName>
    </submittedName>
</protein>
<keyword evidence="3" id="KW-1185">Reference proteome</keyword>
<sequence length="71" mass="7866">MKSIITAKSAIGISTRGRTVIARPESPPLNLELVAQHSQLLLSVLPPYVYKITFVFLFYILYICNSIGLSV</sequence>
<evidence type="ECO:0000256" key="1">
    <source>
        <dbReference type="SAM" id="Phobius"/>
    </source>
</evidence>
<keyword evidence="1" id="KW-0472">Membrane</keyword>
<name>A0A286UCA7_9AGAM</name>
<accession>A0A286UCA7</accession>
<dbReference type="Proteomes" id="UP000217199">
    <property type="component" value="Unassembled WGS sequence"/>
</dbReference>
<organism evidence="2 3">
    <name type="scientific">Pyrrhoderma noxium</name>
    <dbReference type="NCBI Taxonomy" id="2282107"/>
    <lineage>
        <taxon>Eukaryota</taxon>
        <taxon>Fungi</taxon>
        <taxon>Dikarya</taxon>
        <taxon>Basidiomycota</taxon>
        <taxon>Agaricomycotina</taxon>
        <taxon>Agaricomycetes</taxon>
        <taxon>Hymenochaetales</taxon>
        <taxon>Hymenochaetaceae</taxon>
        <taxon>Pyrrhoderma</taxon>
    </lineage>
</organism>
<evidence type="ECO:0000313" key="3">
    <source>
        <dbReference type="Proteomes" id="UP000217199"/>
    </source>
</evidence>
<gene>
    <name evidence="2" type="ORF">PNOK_0721800</name>
</gene>
<dbReference type="AlphaFoldDB" id="A0A286UCA7"/>
<feature type="transmembrane region" description="Helical" evidence="1">
    <location>
        <begin position="48"/>
        <end position="69"/>
    </location>
</feature>
<keyword evidence="1" id="KW-1133">Transmembrane helix</keyword>
<comment type="caution">
    <text evidence="2">The sequence shown here is derived from an EMBL/GenBank/DDBJ whole genome shotgun (WGS) entry which is preliminary data.</text>
</comment>
<evidence type="ECO:0000313" key="2">
    <source>
        <dbReference type="EMBL" id="PAV17154.1"/>
    </source>
</evidence>
<proteinExistence type="predicted"/>
<reference evidence="2 3" key="1">
    <citation type="journal article" date="2017" name="Mol. Ecol.">
        <title>Comparative and population genomic landscape of Phellinus noxius: A hypervariable fungus causing root rot in trees.</title>
        <authorList>
            <person name="Chung C.L."/>
            <person name="Lee T.J."/>
            <person name="Akiba M."/>
            <person name="Lee H.H."/>
            <person name="Kuo T.H."/>
            <person name="Liu D."/>
            <person name="Ke H.M."/>
            <person name="Yokoi T."/>
            <person name="Roa M.B."/>
            <person name="Lu M.J."/>
            <person name="Chang Y.Y."/>
            <person name="Ann P.J."/>
            <person name="Tsai J.N."/>
            <person name="Chen C.Y."/>
            <person name="Tzean S.S."/>
            <person name="Ota Y."/>
            <person name="Hattori T."/>
            <person name="Sahashi N."/>
            <person name="Liou R.F."/>
            <person name="Kikuchi T."/>
            <person name="Tsai I.J."/>
        </authorList>
    </citation>
    <scope>NUCLEOTIDE SEQUENCE [LARGE SCALE GENOMIC DNA]</scope>
    <source>
        <strain evidence="2 3">FFPRI411160</strain>
    </source>
</reference>
<dbReference type="EMBL" id="NBII01000007">
    <property type="protein sequence ID" value="PAV17154.1"/>
    <property type="molecule type" value="Genomic_DNA"/>
</dbReference>
<keyword evidence="1" id="KW-0812">Transmembrane</keyword>
<dbReference type="InParanoid" id="A0A286UCA7"/>